<dbReference type="Pfam" id="PF00023">
    <property type="entry name" value="Ank"/>
    <property type="match status" value="2"/>
</dbReference>
<name>A0AAN8J453_PATCE</name>
<dbReference type="GO" id="GO:0005886">
    <property type="term" value="C:plasma membrane"/>
    <property type="evidence" value="ECO:0007669"/>
    <property type="project" value="TreeGrafter"/>
</dbReference>
<dbReference type="GO" id="GO:0005769">
    <property type="term" value="C:early endosome"/>
    <property type="evidence" value="ECO:0007669"/>
    <property type="project" value="TreeGrafter"/>
</dbReference>
<dbReference type="GO" id="GO:0043005">
    <property type="term" value="C:neuron projection"/>
    <property type="evidence" value="ECO:0007669"/>
    <property type="project" value="TreeGrafter"/>
</dbReference>
<evidence type="ECO:0000313" key="4">
    <source>
        <dbReference type="EMBL" id="KAK6166700.1"/>
    </source>
</evidence>
<dbReference type="PANTHER" id="PTHR24170">
    <property type="entry name" value="ANKYRIN REPEAT DOMAIN-CONTAINING PROTEIN 27"/>
    <property type="match status" value="1"/>
</dbReference>
<accession>A0AAN8J453</accession>
<feature type="region of interest" description="Disordered" evidence="2">
    <location>
        <begin position="662"/>
        <end position="683"/>
    </location>
</feature>
<dbReference type="GO" id="GO:0097422">
    <property type="term" value="C:tubular endosome"/>
    <property type="evidence" value="ECO:0007669"/>
    <property type="project" value="TreeGrafter"/>
</dbReference>
<protein>
    <recommendedName>
        <fullName evidence="3">VPS9 domain-containing protein</fullName>
    </recommendedName>
</protein>
<sequence>MNKYDEDLYENNFFHQIQNQKKDVVNQAAQNGWVICVPKFSQTQGVVIKDNDILDHILQPVLNKQCDSRDNFISLSGNEACINNGVIKLCKGYQQQIEVQILFEETFHTEEDESFRVICIENFFNKQDKPKEEGATPPPSSRRLTSYEQCLDILWSHSGGKKARDNLDKMLASFAVSYDNLEGESIRNIADVAASQFTKAMQTLLKDSVVRRSSKHSPEYRESLKVAVETYLMNSIHKKLFRVITASLASQDAEINKLTRNMIDLQLQDMGIRKVFSQNIPPAKKELSKLNQYSTPLGRLFCIKRVVASLTRPSRQSSQSSSEDSLMTTDDFLPILIFLIIKSEIPNWLANLAYMQHFHLAKSNSDDEFGFYLASVEAALEHIKSGQISEEVITKDKLMFERWQPLTLAESYKDEGIQRQSSTNPNAIDEFFQYVQLGDEAAVLKMLDNKCTEEIYLKLCHPLCSCDRCERLLAKNRLDSSLVTALTRDDRGYTALHVAAYYGQARLIDILIKYGAIVDATDYLGLTPLHISCQKGFQNVMLLLLHFGADVSCADNDGNTALHLGAANGHEDCLKGLVFYDNKRVDVNMKNDMGETPLHMAAKWGYDVIVKTLLENGANATIKNRRGQTPISLAQNIMVQRLMVETRSQMIVKPQKVAVKKKGPKVKSTSGLKESSVTKGKDTDSNYSATSYITETLHPTTSSMKKQQDKLFQAVTTGDIQLVKFYLGIDKNLYDSDDEDDEKQQLHTGLEEKLCHPLCNCTNCSSLQNPGSVNRKYNLINCQSVTGYTPLHLAVMNSHYDITQLFIEQGAVLDVSNHKNLTPLHLACFLQHKQIIQILLEHGANVHKTDMNGDTPLILCCANGFYRGVQMLLQYGANSNHSNVKGNTALHIAVEREQDDIVQVLLQCGANPYLTNQYGKTVVDLSKDTRLFPMVKHFCQLNEQGLERDKLSKEAHSVKDVYAGLEEKKRKTLKEITTSIRKFDRQHELKKTTTKTYGEPYLDGDLAMMLSIQHFDHRSLKHVESMDRGEPLYIYTLAKAAAIERQAILNKHSTDKHHSSENIDGCIADKYDPSLSTDVSNGVSGKVSGDELHVLASKSYSDQEKN</sequence>
<dbReference type="SMART" id="SM00167">
    <property type="entry name" value="VPS9"/>
    <property type="match status" value="1"/>
</dbReference>
<dbReference type="InterPro" id="IPR051248">
    <property type="entry name" value="UPF0507/Ank_repeat_27"/>
</dbReference>
<dbReference type="Gene3D" id="1.25.40.20">
    <property type="entry name" value="Ankyrin repeat-containing domain"/>
    <property type="match status" value="3"/>
</dbReference>
<feature type="repeat" description="ANK" evidence="1">
    <location>
        <begin position="819"/>
        <end position="851"/>
    </location>
</feature>
<dbReference type="SUPFAM" id="SSF48403">
    <property type="entry name" value="Ankyrin repeat"/>
    <property type="match status" value="2"/>
</dbReference>
<gene>
    <name evidence="4" type="ORF">SNE40_023334</name>
</gene>
<feature type="compositionally biased region" description="Polar residues" evidence="2">
    <location>
        <begin position="668"/>
        <end position="678"/>
    </location>
</feature>
<dbReference type="EMBL" id="JAZGQO010000021">
    <property type="protein sequence ID" value="KAK6166700.1"/>
    <property type="molecule type" value="Genomic_DNA"/>
</dbReference>
<feature type="repeat" description="ANK" evidence="1">
    <location>
        <begin position="786"/>
        <end position="818"/>
    </location>
</feature>
<dbReference type="AlphaFoldDB" id="A0AAN8J453"/>
<feature type="repeat" description="ANK" evidence="1">
    <location>
        <begin position="593"/>
        <end position="625"/>
    </location>
</feature>
<feature type="repeat" description="ANK" evidence="1">
    <location>
        <begin position="524"/>
        <end position="556"/>
    </location>
</feature>
<dbReference type="InterPro" id="IPR037191">
    <property type="entry name" value="VPS9_dom_sf"/>
</dbReference>
<evidence type="ECO:0000259" key="3">
    <source>
        <dbReference type="PROSITE" id="PS51205"/>
    </source>
</evidence>
<organism evidence="4 5">
    <name type="scientific">Patella caerulea</name>
    <name type="common">Rayed Mediterranean limpet</name>
    <dbReference type="NCBI Taxonomy" id="87958"/>
    <lineage>
        <taxon>Eukaryota</taxon>
        <taxon>Metazoa</taxon>
        <taxon>Spiralia</taxon>
        <taxon>Lophotrochozoa</taxon>
        <taxon>Mollusca</taxon>
        <taxon>Gastropoda</taxon>
        <taxon>Patellogastropoda</taxon>
        <taxon>Patelloidea</taxon>
        <taxon>Patellidae</taxon>
        <taxon>Patella</taxon>
    </lineage>
</organism>
<feature type="repeat" description="ANK" evidence="1">
    <location>
        <begin position="491"/>
        <end position="523"/>
    </location>
</feature>
<feature type="repeat" description="ANK" evidence="1">
    <location>
        <begin position="885"/>
        <end position="917"/>
    </location>
</feature>
<dbReference type="Proteomes" id="UP001347796">
    <property type="component" value="Unassembled WGS sequence"/>
</dbReference>
<dbReference type="GO" id="GO:0048812">
    <property type="term" value="P:neuron projection morphogenesis"/>
    <property type="evidence" value="ECO:0007669"/>
    <property type="project" value="TreeGrafter"/>
</dbReference>
<dbReference type="PROSITE" id="PS50088">
    <property type="entry name" value="ANK_REPEAT"/>
    <property type="match status" value="7"/>
</dbReference>
<evidence type="ECO:0000256" key="2">
    <source>
        <dbReference type="SAM" id="MobiDB-lite"/>
    </source>
</evidence>
<dbReference type="PROSITE" id="PS50297">
    <property type="entry name" value="ANK_REP_REGION"/>
    <property type="match status" value="7"/>
</dbReference>
<dbReference type="Gene3D" id="1.20.1050.80">
    <property type="entry name" value="VPS9 domain"/>
    <property type="match status" value="1"/>
</dbReference>
<keyword evidence="1" id="KW-0040">ANK repeat</keyword>
<dbReference type="CDD" id="cd22886">
    <property type="entry name" value="ANKRD27_zf2"/>
    <property type="match status" value="1"/>
</dbReference>
<dbReference type="SUPFAM" id="SSF109993">
    <property type="entry name" value="VPS9 domain"/>
    <property type="match status" value="1"/>
</dbReference>
<dbReference type="Pfam" id="PF12796">
    <property type="entry name" value="Ank_2"/>
    <property type="match status" value="2"/>
</dbReference>
<dbReference type="GO" id="GO:0045022">
    <property type="term" value="P:early endosome to late endosome transport"/>
    <property type="evidence" value="ECO:0007669"/>
    <property type="project" value="TreeGrafter"/>
</dbReference>
<evidence type="ECO:0000313" key="5">
    <source>
        <dbReference type="Proteomes" id="UP001347796"/>
    </source>
</evidence>
<dbReference type="InterPro" id="IPR002110">
    <property type="entry name" value="Ankyrin_rpt"/>
</dbReference>
<dbReference type="CDD" id="cd22885">
    <property type="entry name" value="ANKRD27_zf1"/>
    <property type="match status" value="1"/>
</dbReference>
<feature type="domain" description="VPS9" evidence="3">
    <location>
        <begin position="249"/>
        <end position="392"/>
    </location>
</feature>
<dbReference type="GO" id="GO:0005770">
    <property type="term" value="C:late endosome"/>
    <property type="evidence" value="ECO:0007669"/>
    <property type="project" value="TreeGrafter"/>
</dbReference>
<comment type="caution">
    <text evidence="4">The sequence shown here is derived from an EMBL/GenBank/DDBJ whole genome shotgun (WGS) entry which is preliminary data.</text>
</comment>
<dbReference type="Pfam" id="PF02204">
    <property type="entry name" value="VPS9"/>
    <property type="match status" value="1"/>
</dbReference>
<dbReference type="PROSITE" id="PS51205">
    <property type="entry name" value="VPS9"/>
    <property type="match status" value="1"/>
</dbReference>
<dbReference type="InterPro" id="IPR036770">
    <property type="entry name" value="Ankyrin_rpt-contain_sf"/>
</dbReference>
<dbReference type="InterPro" id="IPR003123">
    <property type="entry name" value="VPS9"/>
</dbReference>
<dbReference type="PANTHER" id="PTHR24170:SF2">
    <property type="entry name" value="ANKYRIN REPEAT DOMAIN-CONTAINING PROTEIN 27"/>
    <property type="match status" value="1"/>
</dbReference>
<keyword evidence="5" id="KW-1185">Reference proteome</keyword>
<evidence type="ECO:0000256" key="1">
    <source>
        <dbReference type="PROSITE-ProRule" id="PRU00023"/>
    </source>
</evidence>
<dbReference type="PRINTS" id="PR01415">
    <property type="entry name" value="ANKYRIN"/>
</dbReference>
<proteinExistence type="predicted"/>
<dbReference type="GO" id="GO:0030133">
    <property type="term" value="C:transport vesicle"/>
    <property type="evidence" value="ECO:0007669"/>
    <property type="project" value="TreeGrafter"/>
</dbReference>
<dbReference type="GO" id="GO:0000149">
    <property type="term" value="F:SNARE binding"/>
    <property type="evidence" value="ECO:0007669"/>
    <property type="project" value="TreeGrafter"/>
</dbReference>
<dbReference type="GO" id="GO:0005085">
    <property type="term" value="F:guanyl-nucleotide exchange factor activity"/>
    <property type="evidence" value="ECO:0007669"/>
    <property type="project" value="TreeGrafter"/>
</dbReference>
<dbReference type="SMART" id="SM00248">
    <property type="entry name" value="ANK"/>
    <property type="match status" value="8"/>
</dbReference>
<dbReference type="Pfam" id="PF13637">
    <property type="entry name" value="Ank_4"/>
    <property type="match status" value="1"/>
</dbReference>
<reference evidence="4 5" key="1">
    <citation type="submission" date="2024-01" db="EMBL/GenBank/DDBJ databases">
        <title>The genome of the rayed Mediterranean limpet Patella caerulea (Linnaeus, 1758).</title>
        <authorList>
            <person name="Anh-Thu Weber A."/>
            <person name="Halstead-Nussloch G."/>
        </authorList>
    </citation>
    <scope>NUCLEOTIDE SEQUENCE [LARGE SCALE GENOMIC DNA]</scope>
    <source>
        <strain evidence="4">AATW-2023a</strain>
        <tissue evidence="4">Whole specimen</tissue>
    </source>
</reference>
<feature type="repeat" description="ANK" evidence="1">
    <location>
        <begin position="852"/>
        <end position="884"/>
    </location>
</feature>